<dbReference type="PROSITE" id="PS50835">
    <property type="entry name" value="IG_LIKE"/>
    <property type="match status" value="1"/>
</dbReference>
<reference evidence="17" key="1">
    <citation type="submission" date="2025-08" db="UniProtKB">
        <authorList>
            <consortium name="RefSeq"/>
        </authorList>
    </citation>
    <scope>IDENTIFICATION</scope>
    <source>
        <tissue evidence="17">Muscle</tissue>
    </source>
</reference>
<comment type="subcellular location">
    <subcellularLocation>
        <location evidence="1">Membrane</location>
        <topology evidence="1">Single-pass type I membrane protein</topology>
    </subcellularLocation>
</comment>
<dbReference type="GeneID" id="109386440"/>
<evidence type="ECO:0000256" key="6">
    <source>
        <dbReference type="ARBA" id="ARBA00022989"/>
    </source>
</evidence>
<evidence type="ECO:0000256" key="14">
    <source>
        <dbReference type="SAM" id="SignalP"/>
    </source>
</evidence>
<evidence type="ECO:0000256" key="9">
    <source>
        <dbReference type="ARBA" id="ARBA00023157"/>
    </source>
</evidence>
<dbReference type="PANTHER" id="PTHR12080:SF46">
    <property type="entry name" value="SLAM FAMILY MEMBER 7"/>
    <property type="match status" value="1"/>
</dbReference>
<keyword evidence="6 13" id="KW-1133">Transmembrane helix</keyword>
<protein>
    <submittedName>
        <fullName evidence="17">SLAM family member 7 isoform X1</fullName>
    </submittedName>
</protein>
<keyword evidence="5" id="KW-0391">Immunity</keyword>
<evidence type="ECO:0000256" key="8">
    <source>
        <dbReference type="ARBA" id="ARBA00023136"/>
    </source>
</evidence>
<dbReference type="OrthoDB" id="8963224at2759"/>
<dbReference type="InterPro" id="IPR036179">
    <property type="entry name" value="Ig-like_dom_sf"/>
</dbReference>
<feature type="domain" description="Ig-like" evidence="15">
    <location>
        <begin position="135"/>
        <end position="210"/>
    </location>
</feature>
<dbReference type="FunFam" id="2.60.40.10:FF:000470">
    <property type="entry name" value="SLAM family member 7"/>
    <property type="match status" value="1"/>
</dbReference>
<evidence type="ECO:0000256" key="11">
    <source>
        <dbReference type="ARBA" id="ARBA00023319"/>
    </source>
</evidence>
<dbReference type="CDD" id="cd16842">
    <property type="entry name" value="Ig_SLAM-like_N"/>
    <property type="match status" value="1"/>
</dbReference>
<evidence type="ECO:0000256" key="10">
    <source>
        <dbReference type="ARBA" id="ARBA00023180"/>
    </source>
</evidence>
<keyword evidence="16" id="KW-1185">Reference proteome</keyword>
<dbReference type="Gene3D" id="2.60.40.10">
    <property type="entry name" value="Immunoglobulins"/>
    <property type="match status" value="2"/>
</dbReference>
<feature type="signal peptide" evidence="14">
    <location>
        <begin position="1"/>
        <end position="23"/>
    </location>
</feature>
<dbReference type="SUPFAM" id="SSF48726">
    <property type="entry name" value="Immunoglobulin"/>
    <property type="match status" value="1"/>
</dbReference>
<keyword evidence="10" id="KW-0325">Glycoprotein</keyword>
<proteinExistence type="predicted"/>
<dbReference type="GO" id="GO:0042110">
    <property type="term" value="P:T cell activation"/>
    <property type="evidence" value="ECO:0007669"/>
    <property type="project" value="TreeGrafter"/>
</dbReference>
<evidence type="ECO:0000256" key="7">
    <source>
        <dbReference type="ARBA" id="ARBA00023130"/>
    </source>
</evidence>
<dbReference type="GO" id="GO:0002250">
    <property type="term" value="P:adaptive immune response"/>
    <property type="evidence" value="ECO:0007669"/>
    <property type="project" value="UniProtKB-KW"/>
</dbReference>
<evidence type="ECO:0000256" key="2">
    <source>
        <dbReference type="ARBA" id="ARBA00022588"/>
    </source>
</evidence>
<dbReference type="GO" id="GO:0045087">
    <property type="term" value="P:innate immune response"/>
    <property type="evidence" value="ECO:0007669"/>
    <property type="project" value="UniProtKB-KW"/>
</dbReference>
<accession>A0A8B7RVH2</accession>
<evidence type="ECO:0000256" key="3">
    <source>
        <dbReference type="ARBA" id="ARBA00022692"/>
    </source>
</evidence>
<evidence type="ECO:0000313" key="16">
    <source>
        <dbReference type="Proteomes" id="UP000694851"/>
    </source>
</evidence>
<sequence length="338" mass="37751">MPGSPACFILIFLLCQLTGPAISGTLKELVGAVGGSVTFPLTHSVNQIDSIVWIFNTTTLVTIQPKTADRQDNVIVIQNHNKKRVDFSHGNYSLELSKLNKSDSGAYRVEIYSSSLQAPFIQEYELHVYEHLSKPKVIMGLQYNKNGTCVTNLTCFMEQGGEDVTYSWKALGQATNEFRNGSILPISWRLGENDTAFICMARNPISSNSSNPIYAWKFCEGAVDNLDSTIFLSLLCVFLLLSVLVLVPVILIMWRERGKGTIKEKKRMDTHQEVLNYHPPSGTTSEYDTISNLNKAIPEENSVNTLYSMVQIPEKMEKPHPLPTSPDTPRLFADENVI</sequence>
<dbReference type="InterPro" id="IPR013783">
    <property type="entry name" value="Ig-like_fold"/>
</dbReference>
<keyword evidence="11" id="KW-0393">Immunoglobulin domain</keyword>
<feature type="chain" id="PRO_5034117462" evidence="14">
    <location>
        <begin position="24"/>
        <end position="338"/>
    </location>
</feature>
<dbReference type="InterPro" id="IPR015631">
    <property type="entry name" value="CD2/SLAM_rcpt"/>
</dbReference>
<evidence type="ECO:0000259" key="15">
    <source>
        <dbReference type="PROSITE" id="PS50835"/>
    </source>
</evidence>
<keyword evidence="3 13" id="KW-0812">Transmembrane</keyword>
<dbReference type="InterPro" id="IPR007110">
    <property type="entry name" value="Ig-like_dom"/>
</dbReference>
<dbReference type="AlphaFoldDB" id="A0A8B7RVH2"/>
<feature type="transmembrane region" description="Helical" evidence="13">
    <location>
        <begin position="230"/>
        <end position="254"/>
    </location>
</feature>
<keyword evidence="7" id="KW-1064">Adaptive immunity</keyword>
<name>A0A8B7RVH2_HIPAR</name>
<dbReference type="CTD" id="57823"/>
<keyword evidence="4 14" id="KW-0732">Signal</keyword>
<dbReference type="Pfam" id="PF07686">
    <property type="entry name" value="V-set"/>
    <property type="match status" value="1"/>
</dbReference>
<evidence type="ECO:0000256" key="13">
    <source>
        <dbReference type="SAM" id="Phobius"/>
    </source>
</evidence>
<feature type="region of interest" description="Disordered" evidence="12">
    <location>
        <begin position="317"/>
        <end position="338"/>
    </location>
</feature>
<dbReference type="GO" id="GO:0009897">
    <property type="term" value="C:external side of plasma membrane"/>
    <property type="evidence" value="ECO:0007669"/>
    <property type="project" value="TreeGrafter"/>
</dbReference>
<organism evidence="16 17">
    <name type="scientific">Hipposideros armiger</name>
    <name type="common">Great Himalayan leaf-nosed bat</name>
    <dbReference type="NCBI Taxonomy" id="186990"/>
    <lineage>
        <taxon>Eukaryota</taxon>
        <taxon>Metazoa</taxon>
        <taxon>Chordata</taxon>
        <taxon>Craniata</taxon>
        <taxon>Vertebrata</taxon>
        <taxon>Euteleostomi</taxon>
        <taxon>Mammalia</taxon>
        <taxon>Eutheria</taxon>
        <taxon>Laurasiatheria</taxon>
        <taxon>Chiroptera</taxon>
        <taxon>Yinpterochiroptera</taxon>
        <taxon>Rhinolophoidea</taxon>
        <taxon>Hipposideridae</taxon>
        <taxon>Hipposideros</taxon>
    </lineage>
</organism>
<dbReference type="Proteomes" id="UP000694851">
    <property type="component" value="Unplaced"/>
</dbReference>
<dbReference type="KEGG" id="hai:109386440"/>
<evidence type="ECO:0000256" key="5">
    <source>
        <dbReference type="ARBA" id="ARBA00022859"/>
    </source>
</evidence>
<gene>
    <name evidence="17" type="primary">SLAMF7</name>
</gene>
<keyword evidence="9" id="KW-1015">Disulfide bond</keyword>
<dbReference type="FunFam" id="2.60.40.10:FF:000820">
    <property type="entry name" value="SLAM family member 7"/>
    <property type="match status" value="1"/>
</dbReference>
<evidence type="ECO:0000256" key="1">
    <source>
        <dbReference type="ARBA" id="ARBA00004479"/>
    </source>
</evidence>
<dbReference type="PANTHER" id="PTHR12080">
    <property type="entry name" value="SIGNALING LYMPHOCYTIC ACTIVATION MOLECULE"/>
    <property type="match status" value="1"/>
</dbReference>
<evidence type="ECO:0000256" key="12">
    <source>
        <dbReference type="SAM" id="MobiDB-lite"/>
    </source>
</evidence>
<dbReference type="InterPro" id="IPR013106">
    <property type="entry name" value="Ig_V-set"/>
</dbReference>
<dbReference type="RefSeq" id="XP_019505131.1">
    <property type="nucleotide sequence ID" value="XM_019649586.1"/>
</dbReference>
<keyword evidence="8 13" id="KW-0472">Membrane</keyword>
<evidence type="ECO:0000256" key="4">
    <source>
        <dbReference type="ARBA" id="ARBA00022729"/>
    </source>
</evidence>
<keyword evidence="2" id="KW-0399">Innate immunity</keyword>
<evidence type="ECO:0000313" key="17">
    <source>
        <dbReference type="RefSeq" id="XP_019505131.1"/>
    </source>
</evidence>